<name>A0A7S1QD35_ALECA</name>
<dbReference type="Pfam" id="PF13460">
    <property type="entry name" value="NAD_binding_10"/>
    <property type="match status" value="1"/>
</dbReference>
<evidence type="ECO:0000259" key="1">
    <source>
        <dbReference type="Pfam" id="PF13460"/>
    </source>
</evidence>
<dbReference type="InterPro" id="IPR016040">
    <property type="entry name" value="NAD(P)-bd_dom"/>
</dbReference>
<dbReference type="AlphaFoldDB" id="A0A7S1QD35"/>
<organism evidence="2">
    <name type="scientific">Alexandrium catenella</name>
    <name type="common">Red tide dinoflagellate</name>
    <name type="synonym">Gonyaulax catenella</name>
    <dbReference type="NCBI Taxonomy" id="2925"/>
    <lineage>
        <taxon>Eukaryota</taxon>
        <taxon>Sar</taxon>
        <taxon>Alveolata</taxon>
        <taxon>Dinophyceae</taxon>
        <taxon>Gonyaulacales</taxon>
        <taxon>Pyrocystaceae</taxon>
        <taxon>Alexandrium</taxon>
    </lineage>
</organism>
<dbReference type="EMBL" id="HBGE01038617">
    <property type="protein sequence ID" value="CAD9133456.1"/>
    <property type="molecule type" value="Transcribed_RNA"/>
</dbReference>
<sequence length="243" mass="26647">MAPTLTVAIVGGTGKTGKWALKGAMARGCAVRLLGRSPEKVGAVLRELFPERQESDLLKEVTVVQGSVGEKAKLIELFSGADAIVSFLGMVKPPEWVVRPGVESIMEAMRGMEKPPKFISMSSIAVGESLAQGKRAWGCCTVCLVWNVFLKNCFKDMQAAEEYITANREGLNVTILRATILDDMKGYLKDYSKRDDHSYRLISVDDKKSKLTFKVDRQHVAEAFLDLSEGSAFDGKDMSIFSA</sequence>
<gene>
    <name evidence="2" type="ORF">ACAT0790_LOCUS23292</name>
</gene>
<dbReference type="Gene3D" id="3.40.50.720">
    <property type="entry name" value="NAD(P)-binding Rossmann-like Domain"/>
    <property type="match status" value="1"/>
</dbReference>
<feature type="domain" description="NAD(P)-binding" evidence="1">
    <location>
        <begin position="11"/>
        <end position="226"/>
    </location>
</feature>
<evidence type="ECO:0000313" key="2">
    <source>
        <dbReference type="EMBL" id="CAD9133456.1"/>
    </source>
</evidence>
<dbReference type="PANTHER" id="PTHR15020:SF50">
    <property type="entry name" value="UPF0659 PROTEIN YMR090W"/>
    <property type="match status" value="1"/>
</dbReference>
<accession>A0A7S1QD35</accession>
<dbReference type="PANTHER" id="PTHR15020">
    <property type="entry name" value="FLAVIN REDUCTASE-RELATED"/>
    <property type="match status" value="1"/>
</dbReference>
<protein>
    <recommendedName>
        <fullName evidence="1">NAD(P)-binding domain-containing protein</fullName>
    </recommendedName>
</protein>
<dbReference type="SUPFAM" id="SSF51735">
    <property type="entry name" value="NAD(P)-binding Rossmann-fold domains"/>
    <property type="match status" value="1"/>
</dbReference>
<reference evidence="2" key="1">
    <citation type="submission" date="2021-01" db="EMBL/GenBank/DDBJ databases">
        <authorList>
            <person name="Corre E."/>
            <person name="Pelletier E."/>
            <person name="Niang G."/>
            <person name="Scheremetjew M."/>
            <person name="Finn R."/>
            <person name="Kale V."/>
            <person name="Holt S."/>
            <person name="Cochrane G."/>
            <person name="Meng A."/>
            <person name="Brown T."/>
            <person name="Cohen L."/>
        </authorList>
    </citation>
    <scope>NUCLEOTIDE SEQUENCE</scope>
    <source>
        <strain evidence="2">OF101</strain>
    </source>
</reference>
<dbReference type="InterPro" id="IPR036291">
    <property type="entry name" value="NAD(P)-bd_dom_sf"/>
</dbReference>
<proteinExistence type="predicted"/>